<evidence type="ECO:0000259" key="2">
    <source>
        <dbReference type="PROSITE" id="PS50943"/>
    </source>
</evidence>
<comment type="caution">
    <text evidence="3">The sequence shown here is derived from an EMBL/GenBank/DDBJ whole genome shotgun (WGS) entry which is preliminary data.</text>
</comment>
<keyword evidence="4" id="KW-1185">Reference proteome</keyword>
<dbReference type="Proteomes" id="UP001386437">
    <property type="component" value="Unassembled WGS sequence"/>
</dbReference>
<dbReference type="Gene3D" id="1.10.260.40">
    <property type="entry name" value="lambda repressor-like DNA-binding domains"/>
    <property type="match status" value="1"/>
</dbReference>
<dbReference type="RefSeq" id="WP_336599863.1">
    <property type="nucleotide sequence ID" value="NZ_JACFYJ010000040.1"/>
</dbReference>
<dbReference type="SUPFAM" id="SSF47413">
    <property type="entry name" value="lambda repressor-like DNA-binding domains"/>
    <property type="match status" value="1"/>
</dbReference>
<evidence type="ECO:0000313" key="3">
    <source>
        <dbReference type="EMBL" id="MEI5999870.1"/>
    </source>
</evidence>
<dbReference type="InterPro" id="IPR001387">
    <property type="entry name" value="Cro/C1-type_HTH"/>
</dbReference>
<dbReference type="Pfam" id="PF01381">
    <property type="entry name" value="HTH_3"/>
    <property type="match status" value="1"/>
</dbReference>
<feature type="domain" description="HTH cro/C1-type" evidence="2">
    <location>
        <begin position="11"/>
        <end position="65"/>
    </location>
</feature>
<dbReference type="InterPro" id="IPR014710">
    <property type="entry name" value="RmlC-like_jellyroll"/>
</dbReference>
<keyword evidence="1" id="KW-0238">DNA-binding</keyword>
<dbReference type="InterPro" id="IPR050807">
    <property type="entry name" value="TransReg_Diox_bact_type"/>
</dbReference>
<evidence type="ECO:0000256" key="1">
    <source>
        <dbReference type="ARBA" id="ARBA00023125"/>
    </source>
</evidence>
<name>A0ABU8IWV3_9BURK</name>
<reference evidence="3 4" key="1">
    <citation type="journal article" date="2022" name="Arch. Microbiol.">
        <title>Paraburkholderia bengalensis sp. nov. isolated from roots of Oryza sativa, IR64.</title>
        <authorList>
            <person name="Nag P."/>
            <person name="Mondal N."/>
            <person name="Sarkar J."/>
            <person name="Das S."/>
        </authorList>
    </citation>
    <scope>NUCLEOTIDE SEQUENCE [LARGE SCALE GENOMIC DNA]</scope>
    <source>
        <strain evidence="3 4">IR64_4_BI</strain>
    </source>
</reference>
<sequence length="196" mass="21110">MDIHSLIARRVRELRDGHGLSLEALAERSGVSRSNISLIERGQSSPTAAVLDKLATALGVSLASLFEAPGPSAEPPSPLARAADQAVWTDPASGYVRRNLSPALPSPLQLVEVHFPAGQRVAYETGAREAEIHQQIWLIEGAMEISAGDAHWRLEAGDCVAMRLDCPTVFHNPAREPARYLVALSTPPFSPARRNP</sequence>
<dbReference type="CDD" id="cd00093">
    <property type="entry name" value="HTH_XRE"/>
    <property type="match status" value="1"/>
</dbReference>
<dbReference type="CDD" id="cd02209">
    <property type="entry name" value="cupin_XRE_C"/>
    <property type="match status" value="1"/>
</dbReference>
<proteinExistence type="predicted"/>
<dbReference type="SMART" id="SM00530">
    <property type="entry name" value="HTH_XRE"/>
    <property type="match status" value="1"/>
</dbReference>
<dbReference type="EMBL" id="JACFYJ010000040">
    <property type="protein sequence ID" value="MEI5999870.1"/>
    <property type="molecule type" value="Genomic_DNA"/>
</dbReference>
<protein>
    <submittedName>
        <fullName evidence="3">Helix-turn-helix transcriptional regulator</fullName>
    </submittedName>
</protein>
<accession>A0ABU8IWV3</accession>
<dbReference type="InterPro" id="IPR011051">
    <property type="entry name" value="RmlC_Cupin_sf"/>
</dbReference>
<gene>
    <name evidence="3" type="ORF">H3V53_22480</name>
</gene>
<organism evidence="3 4">
    <name type="scientific">Paraburkholderia bengalensis</name>
    <dbReference type="NCBI Taxonomy" id="2747562"/>
    <lineage>
        <taxon>Bacteria</taxon>
        <taxon>Pseudomonadati</taxon>
        <taxon>Pseudomonadota</taxon>
        <taxon>Betaproteobacteria</taxon>
        <taxon>Burkholderiales</taxon>
        <taxon>Burkholderiaceae</taxon>
        <taxon>Paraburkholderia</taxon>
    </lineage>
</organism>
<dbReference type="PANTHER" id="PTHR46797:SF10">
    <property type="entry name" value="BLR1115 PROTEIN"/>
    <property type="match status" value="1"/>
</dbReference>
<dbReference type="InterPro" id="IPR010982">
    <property type="entry name" value="Lambda_DNA-bd_dom_sf"/>
</dbReference>
<dbReference type="PROSITE" id="PS50943">
    <property type="entry name" value="HTH_CROC1"/>
    <property type="match status" value="1"/>
</dbReference>
<dbReference type="PANTHER" id="PTHR46797">
    <property type="entry name" value="HTH-TYPE TRANSCRIPTIONAL REGULATOR"/>
    <property type="match status" value="1"/>
</dbReference>
<dbReference type="Gene3D" id="2.60.120.10">
    <property type="entry name" value="Jelly Rolls"/>
    <property type="match status" value="1"/>
</dbReference>
<dbReference type="SUPFAM" id="SSF51182">
    <property type="entry name" value="RmlC-like cupins"/>
    <property type="match status" value="1"/>
</dbReference>
<evidence type="ECO:0000313" key="4">
    <source>
        <dbReference type="Proteomes" id="UP001386437"/>
    </source>
</evidence>